<proteinExistence type="predicted"/>
<organism evidence="2 3">
    <name type="scientific">Cryptosporidium meleagridis</name>
    <dbReference type="NCBI Taxonomy" id="93969"/>
    <lineage>
        <taxon>Eukaryota</taxon>
        <taxon>Sar</taxon>
        <taxon>Alveolata</taxon>
        <taxon>Apicomplexa</taxon>
        <taxon>Conoidasida</taxon>
        <taxon>Coccidia</taxon>
        <taxon>Eucoccidiorida</taxon>
        <taxon>Eimeriorina</taxon>
        <taxon>Cryptosporidiidae</taxon>
        <taxon>Cryptosporidium</taxon>
    </lineage>
</organism>
<evidence type="ECO:0000313" key="2">
    <source>
        <dbReference type="EMBL" id="POM84252.1"/>
    </source>
</evidence>
<feature type="coiled-coil region" evidence="1">
    <location>
        <begin position="11"/>
        <end position="38"/>
    </location>
</feature>
<dbReference type="OrthoDB" id="340623at2759"/>
<accession>A0A2P4Z2G4</accession>
<keyword evidence="1" id="KW-0175">Coiled coil</keyword>
<dbReference type="VEuPathDB" id="CryptoDB:CmeUKMEL1_11465"/>
<keyword evidence="3" id="KW-1185">Reference proteome</keyword>
<dbReference type="EMBL" id="JIBK01000041">
    <property type="protein sequence ID" value="POM84252.1"/>
    <property type="molecule type" value="Genomic_DNA"/>
</dbReference>
<name>A0A2P4Z2G4_9CRYT</name>
<sequence length="708" mass="82762">MKGGLIMELNHNRLDEAALNEENELLMLRNKLMEVNENNVTSTESIDSLYLTYITLLGYGKEMELGMSYRLLSDQIVGISKMMNNTPFSVGKYLGFTLILSIWILKSQDWYNLDDLSSTEICNVIINLLVECCNDGNIISNEFRNVQQVCENLVTSDKSWIEEWGEPINSYFGTRINGEEETAGLIEMNDEIDLNIINIHSHIDFKMNKRRRLNGTISGEYEDEFKYIIFEITKINTESLNLLFDEEFSDNLFTAFQNINFQDITQKNIFFNKIFFFNSMICFYRCSGSFLKTTLLFKLPRGRYLLESGVEIVADHLLKNIIYSYQSNTSDETKRIEDQAILALDDISTILWLKTFEAKISIILEGKIKELSNESLEKQEVDKEYQKLELLDDHSELINKVFSKFIDYNLNKSDQIEFIPKIFNKIKVKQVKSILEVINTTFSIPFLSRNHFMAHYHASNISNKQIKNLFFNIGYFAQLSIENCFPELDIIIPTLKTYNSTIFLISRFGESSTKQLFIEELTNGLNHKLTSVDLIQKRIRELLFSDEKIELCNKSNTLHYSLFKFAYSIILDIKSIILKFNYNQKSSNSKMTKSSFVFNLTNTSSQNTLKFEKVIYYKIASFFYTLNFIKIILDSHSMDHKSPKKPLFIFIENFFLNFLSQGEIKQIYNFINNEINLYNTERKFFDPNLKFEIDFIKKSLSKFSNKSC</sequence>
<comment type="caution">
    <text evidence="2">The sequence shown here is derived from an EMBL/GenBank/DDBJ whole genome shotgun (WGS) entry which is preliminary data.</text>
</comment>
<dbReference type="AlphaFoldDB" id="A0A2P4Z2G4"/>
<dbReference type="Proteomes" id="UP000236928">
    <property type="component" value="Unassembled WGS sequence"/>
</dbReference>
<evidence type="ECO:0000256" key="1">
    <source>
        <dbReference type="SAM" id="Coils"/>
    </source>
</evidence>
<reference evidence="2 3" key="1">
    <citation type="submission" date="2014-04" db="EMBL/GenBank/DDBJ databases">
        <title>Comparative Genomics of Cryptosporidium Species.</title>
        <authorList>
            <person name="Silva J.C."/>
            <person name="Su Q."/>
            <person name="Chalmers R."/>
            <person name="Chibucos M.C."/>
            <person name="Elwin K."/>
            <person name="Godinez A."/>
            <person name="Guo F."/>
            <person name="Huynh K."/>
            <person name="Orvis J."/>
            <person name="Ott S."/>
            <person name="Sadzewicz L."/>
            <person name="Sengamalay N."/>
            <person name="Shetty A."/>
            <person name="Sun M."/>
            <person name="Tallon L."/>
            <person name="Xiao L."/>
            <person name="Zhang H."/>
            <person name="Fraser C.M."/>
            <person name="Zhu G."/>
            <person name="Kissinger J."/>
            <person name="Widmer G."/>
        </authorList>
    </citation>
    <scope>NUCLEOTIDE SEQUENCE [LARGE SCALE GENOMIC DNA]</scope>
    <source>
        <strain evidence="2 3">UKMEL1</strain>
    </source>
</reference>
<gene>
    <name evidence="2" type="ORF">CmeUKMEL1_11465</name>
</gene>
<protein>
    <submittedName>
        <fullName evidence="2">Uncharacterized protein</fullName>
    </submittedName>
</protein>
<evidence type="ECO:0000313" key="3">
    <source>
        <dbReference type="Proteomes" id="UP000236928"/>
    </source>
</evidence>